<name>A0A2S0K0T9_LYSSH</name>
<dbReference type="GO" id="GO:0046820">
    <property type="term" value="F:4-amino-4-deoxychorismate synthase activity"/>
    <property type="evidence" value="ECO:0007669"/>
    <property type="project" value="UniProtKB-EC"/>
</dbReference>
<dbReference type="Proteomes" id="UP000238825">
    <property type="component" value="Chromosome"/>
</dbReference>
<protein>
    <submittedName>
        <fullName evidence="3 4">Glutamine amidotransferase</fullName>
        <ecNumber evidence="4">2.6.1.85</ecNumber>
    </submittedName>
</protein>
<dbReference type="RefSeq" id="WP_024361674.1">
    <property type="nucleotide sequence ID" value="NZ_BJNS01000010.1"/>
</dbReference>
<dbReference type="GO" id="GO:0004049">
    <property type="term" value="F:anthranilate synthase activity"/>
    <property type="evidence" value="ECO:0007669"/>
    <property type="project" value="TreeGrafter"/>
</dbReference>
<sequence>MKTLIIDNYDSFTNNIAQYVYRVTNVSPVVVTNDYPFHKINLSEFNNIILSPGPGTPEKDEDFGICKRIIKEVNMPILGICLGHQGINHCFGGEVGKAPKPVHGYKELIVNSGDNLFKGLPNSFFAVRYHSLICTKLAPSLEATAYTQDGLIMAIAHKELPIYGVQFHPESIDSEFGVELIKNFIDISAEKSYRRPLHVRDFA</sequence>
<dbReference type="Proteomes" id="UP000255295">
    <property type="component" value="Unassembled WGS sequence"/>
</dbReference>
<dbReference type="EMBL" id="UFSZ01000001">
    <property type="protein sequence ID" value="SUV17239.1"/>
    <property type="molecule type" value="Genomic_DNA"/>
</dbReference>
<dbReference type="PRINTS" id="PR00099">
    <property type="entry name" value="CPSGATASE"/>
</dbReference>
<feature type="domain" description="Glutamine amidotransferase" evidence="2">
    <location>
        <begin position="4"/>
        <end position="185"/>
    </location>
</feature>
<gene>
    <name evidence="4" type="primary">pabA_2</name>
    <name evidence="3" type="ORF">LS41612_11930</name>
    <name evidence="4" type="ORF">NCTC10338_02332</name>
</gene>
<evidence type="ECO:0000313" key="6">
    <source>
        <dbReference type="Proteomes" id="UP000255295"/>
    </source>
</evidence>
<dbReference type="InterPro" id="IPR017926">
    <property type="entry name" value="GATASE"/>
</dbReference>
<accession>A0A2S0K0T9</accession>
<dbReference type="GO" id="GO:0005829">
    <property type="term" value="C:cytosol"/>
    <property type="evidence" value="ECO:0007669"/>
    <property type="project" value="TreeGrafter"/>
</dbReference>
<dbReference type="Gene3D" id="3.40.50.880">
    <property type="match status" value="1"/>
</dbReference>
<dbReference type="SUPFAM" id="SSF52317">
    <property type="entry name" value="Class I glutamine amidotransferase-like"/>
    <property type="match status" value="1"/>
</dbReference>
<dbReference type="AlphaFoldDB" id="A0A2S0K0T9"/>
<evidence type="ECO:0000313" key="3">
    <source>
        <dbReference type="EMBL" id="AVK96919.1"/>
    </source>
</evidence>
<reference evidence="4 6" key="2">
    <citation type="submission" date="2018-06" db="EMBL/GenBank/DDBJ databases">
        <authorList>
            <consortium name="Pathogen Informatics"/>
            <person name="Doyle S."/>
        </authorList>
    </citation>
    <scope>NUCLEOTIDE SEQUENCE [LARGE SCALE GENOMIC DNA]</scope>
    <source>
        <strain evidence="4 6">NCTC10338</strain>
    </source>
</reference>
<evidence type="ECO:0000313" key="4">
    <source>
        <dbReference type="EMBL" id="SUV17239.1"/>
    </source>
</evidence>
<keyword evidence="4" id="KW-0032">Aminotransferase</keyword>
<dbReference type="PRINTS" id="PR00096">
    <property type="entry name" value="GATASE"/>
</dbReference>
<dbReference type="InterPro" id="IPR006221">
    <property type="entry name" value="TrpG/PapA_dom"/>
</dbReference>
<evidence type="ECO:0000313" key="5">
    <source>
        <dbReference type="Proteomes" id="UP000238825"/>
    </source>
</evidence>
<dbReference type="PROSITE" id="PS51273">
    <property type="entry name" value="GATASE_TYPE_1"/>
    <property type="match status" value="1"/>
</dbReference>
<evidence type="ECO:0000256" key="1">
    <source>
        <dbReference type="ARBA" id="ARBA00022962"/>
    </source>
</evidence>
<dbReference type="InterPro" id="IPR050472">
    <property type="entry name" value="Anth_synth/Amidotransfase"/>
</dbReference>
<evidence type="ECO:0000259" key="2">
    <source>
        <dbReference type="Pfam" id="PF00117"/>
    </source>
</evidence>
<keyword evidence="1 3" id="KW-0315">Glutamine amidotransferase</keyword>
<organism evidence="3 5">
    <name type="scientific">Lysinibacillus sphaericus</name>
    <name type="common">Bacillus sphaericus</name>
    <dbReference type="NCBI Taxonomy" id="1421"/>
    <lineage>
        <taxon>Bacteria</taxon>
        <taxon>Bacillati</taxon>
        <taxon>Bacillota</taxon>
        <taxon>Bacilli</taxon>
        <taxon>Bacillales</taxon>
        <taxon>Bacillaceae</taxon>
        <taxon>Lysinibacillus</taxon>
    </lineage>
</organism>
<dbReference type="PRINTS" id="PR00097">
    <property type="entry name" value="ANTSNTHASEII"/>
</dbReference>
<dbReference type="InterPro" id="IPR029062">
    <property type="entry name" value="Class_I_gatase-like"/>
</dbReference>
<dbReference type="CDD" id="cd01743">
    <property type="entry name" value="GATase1_Anthranilate_Synthase"/>
    <property type="match status" value="1"/>
</dbReference>
<dbReference type="FunFam" id="3.40.50.880:FF:000003">
    <property type="entry name" value="Anthranilate synthase component II"/>
    <property type="match status" value="1"/>
</dbReference>
<dbReference type="EMBL" id="CP019980">
    <property type="protein sequence ID" value="AVK96919.1"/>
    <property type="molecule type" value="Genomic_DNA"/>
</dbReference>
<dbReference type="NCBIfam" id="TIGR00566">
    <property type="entry name" value="trpG_papA"/>
    <property type="match status" value="1"/>
</dbReference>
<dbReference type="PANTHER" id="PTHR43418">
    <property type="entry name" value="MULTIFUNCTIONAL TRYPTOPHAN BIOSYNTHESIS PROTEIN-RELATED"/>
    <property type="match status" value="1"/>
</dbReference>
<reference evidence="3 5" key="1">
    <citation type="submission" date="2017-03" db="EMBL/GenBank/DDBJ databases">
        <title>The whole genome sequencing and assembly of Lysinibacillus sphaericus DSM 28T strain.</title>
        <authorList>
            <person name="Lee Y.-J."/>
            <person name="Yi H."/>
            <person name="Bahn Y.-S."/>
            <person name="Kim J.F."/>
            <person name="Lee D.-W."/>
        </authorList>
    </citation>
    <scope>NUCLEOTIDE SEQUENCE [LARGE SCALE GENOMIC DNA]</scope>
    <source>
        <strain evidence="3 5">DSM 28</strain>
    </source>
</reference>
<dbReference type="Pfam" id="PF00117">
    <property type="entry name" value="GATase"/>
    <property type="match status" value="1"/>
</dbReference>
<keyword evidence="3" id="KW-0808">Transferase</keyword>
<dbReference type="PANTHER" id="PTHR43418:SF4">
    <property type="entry name" value="MULTIFUNCTIONAL TRYPTOPHAN BIOSYNTHESIS PROTEIN"/>
    <property type="match status" value="1"/>
</dbReference>
<dbReference type="EC" id="2.6.1.85" evidence="4"/>
<proteinExistence type="predicted"/>
<dbReference type="GO" id="GO:0000162">
    <property type="term" value="P:L-tryptophan biosynthetic process"/>
    <property type="evidence" value="ECO:0007669"/>
    <property type="project" value="TreeGrafter"/>
</dbReference>
<dbReference type="GeneID" id="48276907"/>